<evidence type="ECO:0000313" key="2">
    <source>
        <dbReference type="Proteomes" id="UP000595437"/>
    </source>
</evidence>
<proteinExistence type="predicted"/>
<accession>A0A7T8QVU8</accession>
<name>A0A7T8QVU8_CALRO</name>
<sequence>MKLRSRLAQASSMADFRCSFEVKLIPERELFSRPKAAKSNTDRLGLYGGQ</sequence>
<dbReference type="EMBL" id="CP045890">
    <property type="protein sequence ID" value="QQP56943.1"/>
    <property type="molecule type" value="Genomic_DNA"/>
</dbReference>
<keyword evidence="2" id="KW-1185">Reference proteome</keyword>
<dbReference type="AlphaFoldDB" id="A0A7T8QVU8"/>
<reference evidence="2" key="1">
    <citation type="submission" date="2021-01" db="EMBL/GenBank/DDBJ databases">
        <title>Caligus Genome Assembly.</title>
        <authorList>
            <person name="Gallardo-Escarate C."/>
        </authorList>
    </citation>
    <scope>NUCLEOTIDE SEQUENCE [LARGE SCALE GENOMIC DNA]</scope>
</reference>
<protein>
    <submittedName>
        <fullName evidence="1">Uncharacterized protein</fullName>
    </submittedName>
</protein>
<gene>
    <name evidence="1" type="ORF">FKW44_001782</name>
</gene>
<evidence type="ECO:0000313" key="1">
    <source>
        <dbReference type="EMBL" id="QQP56943.1"/>
    </source>
</evidence>
<organism evidence="1 2">
    <name type="scientific">Caligus rogercresseyi</name>
    <name type="common">Sea louse</name>
    <dbReference type="NCBI Taxonomy" id="217165"/>
    <lineage>
        <taxon>Eukaryota</taxon>
        <taxon>Metazoa</taxon>
        <taxon>Ecdysozoa</taxon>
        <taxon>Arthropoda</taxon>
        <taxon>Crustacea</taxon>
        <taxon>Multicrustacea</taxon>
        <taxon>Hexanauplia</taxon>
        <taxon>Copepoda</taxon>
        <taxon>Siphonostomatoida</taxon>
        <taxon>Caligidae</taxon>
        <taxon>Caligus</taxon>
    </lineage>
</organism>
<dbReference type="Proteomes" id="UP000595437">
    <property type="component" value="Chromosome 1"/>
</dbReference>